<evidence type="ECO:0000313" key="3">
    <source>
        <dbReference type="Proteomes" id="UP000540698"/>
    </source>
</evidence>
<keyword evidence="3" id="KW-1185">Reference proteome</keyword>
<dbReference type="GO" id="GO:0004806">
    <property type="term" value="F:triacylglycerol lipase activity"/>
    <property type="evidence" value="ECO:0007669"/>
    <property type="project" value="TreeGrafter"/>
</dbReference>
<protein>
    <submittedName>
        <fullName evidence="2">Alpha/beta hydrolase</fullName>
    </submittedName>
</protein>
<keyword evidence="2" id="KW-0378">Hydrolase</keyword>
<dbReference type="PANTHER" id="PTHR43433:SF5">
    <property type="entry name" value="AB HYDROLASE-1 DOMAIN-CONTAINING PROTEIN"/>
    <property type="match status" value="1"/>
</dbReference>
<evidence type="ECO:0000313" key="2">
    <source>
        <dbReference type="EMBL" id="NKY26113.1"/>
    </source>
</evidence>
<dbReference type="EMBL" id="JAAXOS010000003">
    <property type="protein sequence ID" value="NKY26113.1"/>
    <property type="molecule type" value="Genomic_DNA"/>
</dbReference>
<dbReference type="Proteomes" id="UP000540698">
    <property type="component" value="Unassembled WGS sequence"/>
</dbReference>
<sequence>MSERLADVGGGVTLAYEQYGAGGIPLVLVAGLGQQFHDWPDGLCELLVARGYHVIRFDNRDAGHSTHGDFPPPGPVDLLARRWHRDQYTLAEPAADTVGLLDALELPRAHLVGMSMGGMIAQTVAARHRARVGSLTSIMSTTGAARVGRPAWSTWRLMLGRPARTRDEHIDRAVRMYRHIRSAAYPFDESAVRATAARTWDRDPAPAAGVGRQLAGILKSGDRTGELRAVTAPTLVVHGDRDLMVAPTGATATARAISGARLRTLAGMGHDLPAAMWPTLADLIHEHIRTSETRSIDAPHP</sequence>
<dbReference type="SUPFAM" id="SSF53474">
    <property type="entry name" value="alpha/beta-Hydrolases"/>
    <property type="match status" value="1"/>
</dbReference>
<evidence type="ECO:0000259" key="1">
    <source>
        <dbReference type="Pfam" id="PF00561"/>
    </source>
</evidence>
<dbReference type="Gene3D" id="3.40.50.1820">
    <property type="entry name" value="alpha/beta hydrolase"/>
    <property type="match status" value="1"/>
</dbReference>
<name>A0A7X6L1J7_9NOCA</name>
<comment type="caution">
    <text evidence="2">The sequence shown here is derived from an EMBL/GenBank/DDBJ whole genome shotgun (WGS) entry which is preliminary data.</text>
</comment>
<organism evidence="2 3">
    <name type="scientific">Nocardia gamkensis</name>
    <dbReference type="NCBI Taxonomy" id="352869"/>
    <lineage>
        <taxon>Bacteria</taxon>
        <taxon>Bacillati</taxon>
        <taxon>Actinomycetota</taxon>
        <taxon>Actinomycetes</taxon>
        <taxon>Mycobacteriales</taxon>
        <taxon>Nocardiaceae</taxon>
        <taxon>Nocardia</taxon>
    </lineage>
</organism>
<feature type="domain" description="AB hydrolase-1" evidence="1">
    <location>
        <begin position="25"/>
        <end position="271"/>
    </location>
</feature>
<dbReference type="GO" id="GO:0046503">
    <property type="term" value="P:glycerolipid catabolic process"/>
    <property type="evidence" value="ECO:0007669"/>
    <property type="project" value="TreeGrafter"/>
</dbReference>
<accession>A0A7X6L1J7</accession>
<dbReference type="InterPro" id="IPR000073">
    <property type="entry name" value="AB_hydrolase_1"/>
</dbReference>
<dbReference type="Pfam" id="PF00561">
    <property type="entry name" value="Abhydrolase_1"/>
    <property type="match status" value="1"/>
</dbReference>
<dbReference type="RefSeq" id="WP_062970315.1">
    <property type="nucleotide sequence ID" value="NZ_JAAXOS010000003.1"/>
</dbReference>
<proteinExistence type="predicted"/>
<dbReference type="AlphaFoldDB" id="A0A7X6L1J7"/>
<reference evidence="2 3" key="1">
    <citation type="submission" date="2020-04" db="EMBL/GenBank/DDBJ databases">
        <title>MicrobeNet Type strains.</title>
        <authorList>
            <person name="Nicholson A.C."/>
        </authorList>
    </citation>
    <scope>NUCLEOTIDE SEQUENCE [LARGE SCALE GENOMIC DNA]</scope>
    <source>
        <strain evidence="2 3">DSM 44956</strain>
    </source>
</reference>
<dbReference type="PANTHER" id="PTHR43433">
    <property type="entry name" value="HYDROLASE, ALPHA/BETA FOLD FAMILY PROTEIN"/>
    <property type="match status" value="1"/>
</dbReference>
<dbReference type="InterPro" id="IPR050471">
    <property type="entry name" value="AB_hydrolase"/>
</dbReference>
<gene>
    <name evidence="2" type="ORF">HGB38_07755</name>
</gene>
<dbReference type="InterPro" id="IPR029058">
    <property type="entry name" value="AB_hydrolase_fold"/>
</dbReference>